<gene>
    <name evidence="1" type="ORF">MA16_Dca002155</name>
</gene>
<sequence>MLEEMESSKQRVVGDCASLMTINETKKLLYEYYIYKAVILAIFDDDENRKVKITVWWDFEDCSILVGVKVHRVSNRITWDIRSSSIKGLALAYNSGSARLHWRLSFPCSFQWEEPSASTFLLDIW</sequence>
<reference evidence="1 2" key="2">
    <citation type="journal article" date="2017" name="Nature">
        <title>The Apostasia genome and the evolution of orchids.</title>
        <authorList>
            <person name="Zhang G.Q."/>
            <person name="Liu K.W."/>
            <person name="Li Z."/>
            <person name="Lohaus R."/>
            <person name="Hsiao Y.Y."/>
            <person name="Niu S.C."/>
            <person name="Wang J.Y."/>
            <person name="Lin Y.C."/>
            <person name="Xu Q."/>
            <person name="Chen L.J."/>
            <person name="Yoshida K."/>
            <person name="Fujiwara S."/>
            <person name="Wang Z.W."/>
            <person name="Zhang Y.Q."/>
            <person name="Mitsuda N."/>
            <person name="Wang M."/>
            <person name="Liu G.H."/>
            <person name="Pecoraro L."/>
            <person name="Huang H.X."/>
            <person name="Xiao X.J."/>
            <person name="Lin M."/>
            <person name="Wu X.Y."/>
            <person name="Wu W.L."/>
            <person name="Chen Y.Y."/>
            <person name="Chang S.B."/>
            <person name="Sakamoto S."/>
            <person name="Ohme-Takagi M."/>
            <person name="Yagi M."/>
            <person name="Zeng S.J."/>
            <person name="Shen C.Y."/>
            <person name="Yeh C.M."/>
            <person name="Luo Y.B."/>
            <person name="Tsai W.C."/>
            <person name="Van de Peer Y."/>
            <person name="Liu Z.J."/>
        </authorList>
    </citation>
    <scope>NUCLEOTIDE SEQUENCE [LARGE SCALE GENOMIC DNA]</scope>
    <source>
        <tissue evidence="1">The whole plant</tissue>
    </source>
</reference>
<reference evidence="1 2" key="1">
    <citation type="journal article" date="2016" name="Sci. Rep.">
        <title>The Dendrobium catenatum Lindl. genome sequence provides insights into polysaccharide synthase, floral development and adaptive evolution.</title>
        <authorList>
            <person name="Zhang G.Q."/>
            <person name="Xu Q."/>
            <person name="Bian C."/>
            <person name="Tsai W.C."/>
            <person name="Yeh C.M."/>
            <person name="Liu K.W."/>
            <person name="Yoshida K."/>
            <person name="Zhang L.S."/>
            <person name="Chang S.B."/>
            <person name="Chen F."/>
            <person name="Shi Y."/>
            <person name="Su Y.Y."/>
            <person name="Zhang Y.Q."/>
            <person name="Chen L.J."/>
            <person name="Yin Y."/>
            <person name="Lin M."/>
            <person name="Huang H."/>
            <person name="Deng H."/>
            <person name="Wang Z.W."/>
            <person name="Zhu S.L."/>
            <person name="Zhao X."/>
            <person name="Deng C."/>
            <person name="Niu S.C."/>
            <person name="Huang J."/>
            <person name="Wang M."/>
            <person name="Liu G.H."/>
            <person name="Yang H.J."/>
            <person name="Xiao X.J."/>
            <person name="Hsiao Y.Y."/>
            <person name="Wu W.L."/>
            <person name="Chen Y.Y."/>
            <person name="Mitsuda N."/>
            <person name="Ohme-Takagi M."/>
            <person name="Luo Y.B."/>
            <person name="Van de Peer Y."/>
            <person name="Liu Z.J."/>
        </authorList>
    </citation>
    <scope>NUCLEOTIDE SEQUENCE [LARGE SCALE GENOMIC DNA]</scope>
    <source>
        <tissue evidence="1">The whole plant</tissue>
    </source>
</reference>
<dbReference type="Proteomes" id="UP000233837">
    <property type="component" value="Unassembled WGS sequence"/>
</dbReference>
<dbReference type="EMBL" id="KZ501954">
    <property type="protein sequence ID" value="PKU86324.1"/>
    <property type="molecule type" value="Genomic_DNA"/>
</dbReference>
<evidence type="ECO:0000313" key="1">
    <source>
        <dbReference type="EMBL" id="PKU86324.1"/>
    </source>
</evidence>
<evidence type="ECO:0000313" key="2">
    <source>
        <dbReference type="Proteomes" id="UP000233837"/>
    </source>
</evidence>
<accession>A0A2I0XEJ9</accession>
<proteinExistence type="predicted"/>
<dbReference type="AlphaFoldDB" id="A0A2I0XEJ9"/>
<organism evidence="1 2">
    <name type="scientific">Dendrobium catenatum</name>
    <dbReference type="NCBI Taxonomy" id="906689"/>
    <lineage>
        <taxon>Eukaryota</taxon>
        <taxon>Viridiplantae</taxon>
        <taxon>Streptophyta</taxon>
        <taxon>Embryophyta</taxon>
        <taxon>Tracheophyta</taxon>
        <taxon>Spermatophyta</taxon>
        <taxon>Magnoliopsida</taxon>
        <taxon>Liliopsida</taxon>
        <taxon>Asparagales</taxon>
        <taxon>Orchidaceae</taxon>
        <taxon>Epidendroideae</taxon>
        <taxon>Malaxideae</taxon>
        <taxon>Dendrobiinae</taxon>
        <taxon>Dendrobium</taxon>
    </lineage>
</organism>
<keyword evidence="2" id="KW-1185">Reference proteome</keyword>
<name>A0A2I0XEJ9_9ASPA</name>
<protein>
    <submittedName>
        <fullName evidence="1">Uncharacterized protein</fullName>
    </submittedName>
</protein>